<feature type="region of interest" description="Disordered" evidence="1">
    <location>
        <begin position="949"/>
        <end position="988"/>
    </location>
</feature>
<evidence type="ECO:0000313" key="2">
    <source>
        <dbReference type="EMBL" id="BDT63032.1"/>
    </source>
</evidence>
<feature type="compositionally biased region" description="Acidic residues" evidence="1">
    <location>
        <begin position="90"/>
        <end position="101"/>
    </location>
</feature>
<name>A0A9C7EZ12_9VIRU</name>
<dbReference type="EMBL" id="LC738880">
    <property type="protein sequence ID" value="BDT63032.1"/>
    <property type="molecule type" value="Genomic_DNA"/>
</dbReference>
<feature type="compositionally biased region" description="Basic residues" evidence="1">
    <location>
        <begin position="969"/>
        <end position="988"/>
    </location>
</feature>
<protein>
    <submittedName>
        <fullName evidence="2">Wsv119-like protein</fullName>
    </submittedName>
</protein>
<proteinExistence type="predicted"/>
<feature type="region of interest" description="Disordered" evidence="1">
    <location>
        <begin position="90"/>
        <end position="189"/>
    </location>
</feature>
<feature type="compositionally biased region" description="Low complexity" evidence="1">
    <location>
        <begin position="144"/>
        <end position="171"/>
    </location>
</feature>
<feature type="compositionally biased region" description="Polar residues" evidence="1">
    <location>
        <begin position="128"/>
        <end position="143"/>
    </location>
</feature>
<evidence type="ECO:0000256" key="1">
    <source>
        <dbReference type="SAM" id="MobiDB-lite"/>
    </source>
</evidence>
<sequence>MEEYRLFIEAVTVLIKDRLHNTLCSITAEDVEKELGLDNLSPDSLCALSQRLADETSLYSPKKTHDCPGRDEREIVRLLVDQGLVSFDWREEEGGDDDNGEETGGSVTQQTEEEEEEELEEAQEQKKWNVSSSSKDPQTFRYQSPSSLSFSFSPSKVASSSSICARSPSMSRDQQEGVGSGTASSEVNISPSNYRDAFVQYARKRQQDSSKILPVLDVDNYKGRPRTINNYSGSVLANSTDRDRRSIRKGRLSELFVTFDIDTIAAFKGFPELTVMPAVARYVIDGLGLVCSLESMPVKPCRRKDSSETWCQLITRYETYNVTDKILNFAHNSLLARKKGAIAPDIIKVYFSLDDTVDSTNPWGSCPLFHNGSNFRTPEFSRYYNEFTGVYVDSDTSENTCFVYSQKSPTIEIPSKLNIEAEIVMRGAITDADNLFVTHDADIGPGLIPRRLAIAMAFCHPKSRVRHMATYYFAIHLPKLKSNILKTQKCPSDNRIIVGKNATFVAPDKEEEGEEGKERNRELSSQNNSISRKLSVASYRCLACRGEDNMCIDRDRSHRFPAWHGGECSPTHLSHGRCSKSVEILYSSKRNTFTRKLASAVEPGIAAADFAVRNCERGAICHIFFCKGVQPVSTVFSPIAAQKKKLVLYGKLVDTVNGRCLKDMSADRLRVFYTLDDRRSNSIPATSSEALGAFKDIIVHECNEEQVELYIRKNLFSRSLPHAKKWWLSINDLTARFDKHVRELYTRIAELPDSDDRHLLTLSRLLINLYCECKKFEETKMQLLSGGARESAQDDDNQVGVGGEGKEAVDRYPRREHMDRVISTLIEHHSRDDAATSILMHKSMLLGSRTVISGARCVVTEEPAQTGWIFDIRQYVVTMAGSAIARVSDADLVKFTPVKGSVSITTAPNDRLPERAHQTWTDDEKSPHATGCCTTIPTKCDNWRDLDRSSPGTGHLVTKSSHEKYIPPHLRRQQKHHQYKPWTYNRRR</sequence>
<organism evidence="2">
    <name type="scientific">Trachysalambria curvirostris nimavirus</name>
    <dbReference type="NCBI Taxonomy" id="2984282"/>
    <lineage>
        <taxon>Viruses</taxon>
        <taxon>Viruses incertae sedis</taxon>
        <taxon>Naldaviricetes</taxon>
        <taxon>Nimaviridae</taxon>
    </lineage>
</organism>
<feature type="compositionally biased region" description="Acidic residues" evidence="1">
    <location>
        <begin position="111"/>
        <end position="122"/>
    </location>
</feature>
<accession>A0A9C7EZ12</accession>
<feature type="region of interest" description="Disordered" evidence="1">
    <location>
        <begin position="507"/>
        <end position="529"/>
    </location>
</feature>
<reference evidence="2" key="1">
    <citation type="submission" date="2022-10" db="EMBL/GenBank/DDBJ databases">
        <title>Genome sequences of endogenous nimaviruses in decapod crustaceans.</title>
        <authorList>
            <person name="Kawato S."/>
            <person name="Nozaki R."/>
            <person name="Kondo H."/>
            <person name="Hirono I."/>
        </authorList>
    </citation>
    <scope>NUCLEOTIDE SEQUENCE</scope>
    <source>
        <strain evidence="2">Ube2021</strain>
    </source>
</reference>